<evidence type="ECO:0000313" key="1">
    <source>
        <dbReference type="EMBL" id="KAH7857225.1"/>
    </source>
</evidence>
<organism evidence="1 2">
    <name type="scientific">Vaccinium darrowii</name>
    <dbReference type="NCBI Taxonomy" id="229202"/>
    <lineage>
        <taxon>Eukaryota</taxon>
        <taxon>Viridiplantae</taxon>
        <taxon>Streptophyta</taxon>
        <taxon>Embryophyta</taxon>
        <taxon>Tracheophyta</taxon>
        <taxon>Spermatophyta</taxon>
        <taxon>Magnoliopsida</taxon>
        <taxon>eudicotyledons</taxon>
        <taxon>Gunneridae</taxon>
        <taxon>Pentapetalae</taxon>
        <taxon>asterids</taxon>
        <taxon>Ericales</taxon>
        <taxon>Ericaceae</taxon>
        <taxon>Vaccinioideae</taxon>
        <taxon>Vaccinieae</taxon>
        <taxon>Vaccinium</taxon>
    </lineage>
</organism>
<comment type="caution">
    <text evidence="1">The sequence shown here is derived from an EMBL/GenBank/DDBJ whole genome shotgun (WGS) entry which is preliminary data.</text>
</comment>
<keyword evidence="2" id="KW-1185">Reference proteome</keyword>
<name>A0ACB7YUE8_9ERIC</name>
<dbReference type="Proteomes" id="UP000828048">
    <property type="component" value="Chromosome 3"/>
</dbReference>
<sequence>MVVLRNCEESESDKAIEYSEELNGFYFPPSPTYFPPLPTTFPPSPSDFPLYSPPSPPRPSSSNSCVAYVWSRVRMFVQQIYDLPDLAFLVQWLDDIVDSEAKNTALEYVDENDSLNPAFRLNSEPLKKQNEDIIDQLVIDSVDVRQYLIQYRDGALDGSLLGLFSWMNESEISYGQLFTSTPEPVLQTKFSLRVWQGHRGQWVVELCYGWNWLNIGTLKTAEGAPFSSESVIRVRGGKDLFDYSFPKLFLNKNREEPTRASRTGIPPLQSPPTEQQENPNDHLGLGCSEATGNDEYEAVGNFFDRHVAVGIGSESTVESEMAEARLTNRNCLNFELSLGTL</sequence>
<protein>
    <submittedName>
        <fullName evidence="1">Uncharacterized protein</fullName>
    </submittedName>
</protein>
<accession>A0ACB7YUE8</accession>
<proteinExistence type="predicted"/>
<reference evidence="1 2" key="1">
    <citation type="journal article" date="2021" name="Hortic Res">
        <title>High-quality reference genome and annotation aids understanding of berry development for evergreen blueberry (Vaccinium darrowii).</title>
        <authorList>
            <person name="Yu J."/>
            <person name="Hulse-Kemp A.M."/>
            <person name="Babiker E."/>
            <person name="Staton M."/>
        </authorList>
    </citation>
    <scope>NUCLEOTIDE SEQUENCE [LARGE SCALE GENOMIC DNA]</scope>
    <source>
        <strain evidence="2">cv. NJ 8807/NJ 8810</strain>
        <tissue evidence="1">Young leaf</tissue>
    </source>
</reference>
<evidence type="ECO:0000313" key="2">
    <source>
        <dbReference type="Proteomes" id="UP000828048"/>
    </source>
</evidence>
<gene>
    <name evidence="1" type="ORF">Vadar_010349</name>
</gene>
<dbReference type="EMBL" id="CM037153">
    <property type="protein sequence ID" value="KAH7857225.1"/>
    <property type="molecule type" value="Genomic_DNA"/>
</dbReference>